<proteinExistence type="predicted"/>
<evidence type="ECO:0000256" key="1">
    <source>
        <dbReference type="ARBA" id="ARBA00022448"/>
    </source>
</evidence>
<sequence>MLRRKRASSAASRPWTMGVEFPSLNIRMHEVSKRFGRNWIIKQKSEEYVSGRIYGVRGRNGSGKSTLIRLLAGHLSPSRGNISYTLDDRTLPVDQLYRHLSWIGPYFEIVEELTVYEFLSFHFALKPLLPHLSVSEVVTRIGLEKASGYALTDCSSGMRQRVLLASALYAATPLLLLDEPTVTLDADSAEWFQGELKIYTKDRLTLIASNDERDLIPCDTIDVL</sequence>
<organism evidence="5 6">
    <name type="scientific">Neolewinella litorea</name>
    <dbReference type="NCBI Taxonomy" id="2562452"/>
    <lineage>
        <taxon>Bacteria</taxon>
        <taxon>Pseudomonadati</taxon>
        <taxon>Bacteroidota</taxon>
        <taxon>Saprospiria</taxon>
        <taxon>Saprospirales</taxon>
        <taxon>Lewinellaceae</taxon>
        <taxon>Neolewinella</taxon>
    </lineage>
</organism>
<gene>
    <name evidence="5" type="ORF">E4021_01095</name>
</gene>
<feature type="domain" description="ABC transporter" evidence="4">
    <location>
        <begin position="26"/>
        <end position="223"/>
    </location>
</feature>
<dbReference type="InterPro" id="IPR003439">
    <property type="entry name" value="ABC_transporter-like_ATP-bd"/>
</dbReference>
<dbReference type="AlphaFoldDB" id="A0A4S4NN17"/>
<dbReference type="EMBL" id="SRSF01000001">
    <property type="protein sequence ID" value="THH41222.1"/>
    <property type="molecule type" value="Genomic_DNA"/>
</dbReference>
<dbReference type="OrthoDB" id="9808363at2"/>
<dbReference type="PANTHER" id="PTHR42939">
    <property type="entry name" value="ABC TRANSPORTER ATP-BINDING PROTEIN ALBC-RELATED"/>
    <property type="match status" value="1"/>
</dbReference>
<evidence type="ECO:0000256" key="3">
    <source>
        <dbReference type="ARBA" id="ARBA00022840"/>
    </source>
</evidence>
<dbReference type="SUPFAM" id="SSF52540">
    <property type="entry name" value="P-loop containing nucleoside triphosphate hydrolases"/>
    <property type="match status" value="1"/>
</dbReference>
<dbReference type="Proteomes" id="UP000308528">
    <property type="component" value="Unassembled WGS sequence"/>
</dbReference>
<dbReference type="InterPro" id="IPR051782">
    <property type="entry name" value="ABC_Transporter_VariousFunc"/>
</dbReference>
<dbReference type="PROSITE" id="PS50893">
    <property type="entry name" value="ABC_TRANSPORTER_2"/>
    <property type="match status" value="1"/>
</dbReference>
<keyword evidence="2" id="KW-0547">Nucleotide-binding</keyword>
<evidence type="ECO:0000313" key="6">
    <source>
        <dbReference type="Proteomes" id="UP000308528"/>
    </source>
</evidence>
<accession>A0A4S4NN17</accession>
<dbReference type="GO" id="GO:0005524">
    <property type="term" value="F:ATP binding"/>
    <property type="evidence" value="ECO:0007669"/>
    <property type="project" value="UniProtKB-KW"/>
</dbReference>
<dbReference type="InterPro" id="IPR027417">
    <property type="entry name" value="P-loop_NTPase"/>
</dbReference>
<dbReference type="SMART" id="SM00382">
    <property type="entry name" value="AAA"/>
    <property type="match status" value="1"/>
</dbReference>
<dbReference type="PANTHER" id="PTHR42939:SF1">
    <property type="entry name" value="ABC TRANSPORTER ATP-BINDING PROTEIN ALBC-RELATED"/>
    <property type="match status" value="1"/>
</dbReference>
<evidence type="ECO:0000259" key="4">
    <source>
        <dbReference type="PROSITE" id="PS50893"/>
    </source>
</evidence>
<dbReference type="InterPro" id="IPR003593">
    <property type="entry name" value="AAA+_ATPase"/>
</dbReference>
<dbReference type="InterPro" id="IPR017871">
    <property type="entry name" value="ABC_transporter-like_CS"/>
</dbReference>
<protein>
    <submittedName>
        <fullName evidence="5">ATP-binding cassette domain-containing protein</fullName>
    </submittedName>
</protein>
<name>A0A4S4NN17_9BACT</name>
<dbReference type="Gene3D" id="3.40.50.300">
    <property type="entry name" value="P-loop containing nucleotide triphosphate hydrolases"/>
    <property type="match status" value="1"/>
</dbReference>
<dbReference type="Pfam" id="PF00005">
    <property type="entry name" value="ABC_tran"/>
    <property type="match status" value="1"/>
</dbReference>
<dbReference type="GO" id="GO:0016887">
    <property type="term" value="F:ATP hydrolysis activity"/>
    <property type="evidence" value="ECO:0007669"/>
    <property type="project" value="InterPro"/>
</dbReference>
<dbReference type="PROSITE" id="PS00211">
    <property type="entry name" value="ABC_TRANSPORTER_1"/>
    <property type="match status" value="1"/>
</dbReference>
<comment type="caution">
    <text evidence="5">The sequence shown here is derived from an EMBL/GenBank/DDBJ whole genome shotgun (WGS) entry which is preliminary data.</text>
</comment>
<evidence type="ECO:0000256" key="2">
    <source>
        <dbReference type="ARBA" id="ARBA00022741"/>
    </source>
</evidence>
<reference evidence="5 6" key="1">
    <citation type="submission" date="2019-04" db="EMBL/GenBank/DDBJ databases">
        <title>Lewinella litorea sp. nov., isolated from a marine sand.</title>
        <authorList>
            <person name="Yoon J.-H."/>
        </authorList>
    </citation>
    <scope>NUCLEOTIDE SEQUENCE [LARGE SCALE GENOMIC DNA]</scope>
    <source>
        <strain evidence="5 6">HSMS-39</strain>
    </source>
</reference>
<keyword evidence="1" id="KW-0813">Transport</keyword>
<evidence type="ECO:0000313" key="5">
    <source>
        <dbReference type="EMBL" id="THH41222.1"/>
    </source>
</evidence>
<keyword evidence="3 5" id="KW-0067">ATP-binding</keyword>
<keyword evidence="6" id="KW-1185">Reference proteome</keyword>